<feature type="region of interest" description="Disordered" evidence="1">
    <location>
        <begin position="23"/>
        <end position="56"/>
    </location>
</feature>
<sequence length="231" mass="26504">RNAKARLIPDDIKTKVITYAKTHKKVREIEPPAKKKEKDNGIADLTSQPNPEEEFRTIPITRKGKTVMHTKFEALNRFAEAKEQLGKQLYYKILGENGYEKSNQIPDKDIPKIYYALIEAHKGMKPASKKSLTEKKAAVFPGDEKKEPETAPETIEEVQPEMPTQAEIMELTKLEVILVDKHDFTPDQVIGKLIEMFGGDETTRLTKEQNREAIEWFKDAIEQLNKAKEKE</sequence>
<evidence type="ECO:0000313" key="2">
    <source>
        <dbReference type="EMBL" id="GAH76160.1"/>
    </source>
</evidence>
<gene>
    <name evidence="2" type="ORF">S03H2_44416</name>
</gene>
<proteinExistence type="predicted"/>
<protein>
    <submittedName>
        <fullName evidence="2">Uncharacterized protein</fullName>
    </submittedName>
</protein>
<feature type="compositionally biased region" description="Basic and acidic residues" evidence="1">
    <location>
        <begin position="27"/>
        <end position="41"/>
    </location>
</feature>
<feature type="compositionally biased region" description="Basic and acidic residues" evidence="1">
    <location>
        <begin position="131"/>
        <end position="149"/>
    </location>
</feature>
<feature type="region of interest" description="Disordered" evidence="1">
    <location>
        <begin position="128"/>
        <end position="155"/>
    </location>
</feature>
<name>X1J3T2_9ZZZZ</name>
<accession>X1J3T2</accession>
<reference evidence="2" key="1">
    <citation type="journal article" date="2014" name="Front. Microbiol.">
        <title>High frequency of phylogenetically diverse reductive dehalogenase-homologous genes in deep subseafloor sedimentary metagenomes.</title>
        <authorList>
            <person name="Kawai M."/>
            <person name="Futagami T."/>
            <person name="Toyoda A."/>
            <person name="Takaki Y."/>
            <person name="Nishi S."/>
            <person name="Hori S."/>
            <person name="Arai W."/>
            <person name="Tsubouchi T."/>
            <person name="Morono Y."/>
            <person name="Uchiyama I."/>
            <person name="Ito T."/>
            <person name="Fujiyama A."/>
            <person name="Inagaki F."/>
            <person name="Takami H."/>
        </authorList>
    </citation>
    <scope>NUCLEOTIDE SEQUENCE</scope>
    <source>
        <strain evidence="2">Expedition CK06-06</strain>
    </source>
</reference>
<evidence type="ECO:0000256" key="1">
    <source>
        <dbReference type="SAM" id="MobiDB-lite"/>
    </source>
</evidence>
<dbReference type="EMBL" id="BARU01027771">
    <property type="protein sequence ID" value="GAH76160.1"/>
    <property type="molecule type" value="Genomic_DNA"/>
</dbReference>
<dbReference type="AlphaFoldDB" id="X1J3T2"/>
<comment type="caution">
    <text evidence="2">The sequence shown here is derived from an EMBL/GenBank/DDBJ whole genome shotgun (WGS) entry which is preliminary data.</text>
</comment>
<feature type="non-terminal residue" evidence="2">
    <location>
        <position position="1"/>
    </location>
</feature>
<organism evidence="2">
    <name type="scientific">marine sediment metagenome</name>
    <dbReference type="NCBI Taxonomy" id="412755"/>
    <lineage>
        <taxon>unclassified sequences</taxon>
        <taxon>metagenomes</taxon>
        <taxon>ecological metagenomes</taxon>
    </lineage>
</organism>